<evidence type="ECO:0000256" key="3">
    <source>
        <dbReference type="ARBA" id="ARBA00022771"/>
    </source>
</evidence>
<dbReference type="EMBL" id="VUJU01005409">
    <property type="protein sequence ID" value="KAF0751313.1"/>
    <property type="molecule type" value="Genomic_DNA"/>
</dbReference>
<dbReference type="GO" id="GO:0046983">
    <property type="term" value="F:protein dimerization activity"/>
    <property type="evidence" value="ECO:0007669"/>
    <property type="project" value="InterPro"/>
</dbReference>
<sequence>VLKVLKRYDIRPDQVYSCTVDNGANMVKMVRLLAEDNENDVQEHNTGEIDEDSNDEDGDTDVLANNQYSFENETLNDNFQEDLVNSFTSTGFGMTFCIRCSAHTIQLCVFDGLKTTNLKVILEKARKIVIQGGTQFIICLIFCELTANDHCIPELELNNDDWELIKSLVLTLEPVQIGSKILQKADLTIGDFYGCWWKVRNGLSKVNTELSKAIQASMIKRQKTLMFNDIFVSAIYMDPRFQILLVPEFKKKAQDHICKLWSLICALKNIGRPQEVCTINEPENVTMVAISITTNSTILQPNICAIVTSYDGVQRIPYESDIREYWSLKEKEMPELYEISQILMSIPATQVSVERTFSTLKFILSDLRGNLSPALLESILIIKCNTQFRLAALNI</sequence>
<keyword evidence="4" id="KW-0862">Zinc</keyword>
<keyword evidence="8" id="KW-1185">Reference proteome</keyword>
<comment type="caution">
    <text evidence="7">The sequence shown here is derived from an EMBL/GenBank/DDBJ whole genome shotgun (WGS) entry which is preliminary data.</text>
</comment>
<dbReference type="PANTHER" id="PTHR46481:SF10">
    <property type="entry name" value="ZINC FINGER BED DOMAIN-CONTAINING PROTEIN 39"/>
    <property type="match status" value="1"/>
</dbReference>
<dbReference type="Pfam" id="PF05699">
    <property type="entry name" value="Dimer_Tnp_hAT"/>
    <property type="match status" value="1"/>
</dbReference>
<keyword evidence="5" id="KW-0539">Nucleus</keyword>
<evidence type="ECO:0000256" key="2">
    <source>
        <dbReference type="ARBA" id="ARBA00022723"/>
    </source>
</evidence>
<dbReference type="Proteomes" id="UP000478052">
    <property type="component" value="Unassembled WGS sequence"/>
</dbReference>
<organism evidence="7 8">
    <name type="scientific">Aphis craccivora</name>
    <name type="common">Cowpea aphid</name>
    <dbReference type="NCBI Taxonomy" id="307492"/>
    <lineage>
        <taxon>Eukaryota</taxon>
        <taxon>Metazoa</taxon>
        <taxon>Ecdysozoa</taxon>
        <taxon>Arthropoda</taxon>
        <taxon>Hexapoda</taxon>
        <taxon>Insecta</taxon>
        <taxon>Pterygota</taxon>
        <taxon>Neoptera</taxon>
        <taxon>Paraneoptera</taxon>
        <taxon>Hemiptera</taxon>
        <taxon>Sternorrhyncha</taxon>
        <taxon>Aphidomorpha</taxon>
        <taxon>Aphidoidea</taxon>
        <taxon>Aphididae</taxon>
        <taxon>Aphidini</taxon>
        <taxon>Aphis</taxon>
        <taxon>Aphis</taxon>
    </lineage>
</organism>
<evidence type="ECO:0000256" key="1">
    <source>
        <dbReference type="ARBA" id="ARBA00004123"/>
    </source>
</evidence>
<dbReference type="GO" id="GO:0005634">
    <property type="term" value="C:nucleus"/>
    <property type="evidence" value="ECO:0007669"/>
    <property type="project" value="UniProtKB-SubCell"/>
</dbReference>
<evidence type="ECO:0000256" key="5">
    <source>
        <dbReference type="ARBA" id="ARBA00023242"/>
    </source>
</evidence>
<gene>
    <name evidence="7" type="ORF">FWK35_00020831</name>
</gene>
<feature type="non-terminal residue" evidence="7">
    <location>
        <position position="1"/>
    </location>
</feature>
<comment type="subcellular location">
    <subcellularLocation>
        <location evidence="1">Nucleus</location>
    </subcellularLocation>
</comment>
<dbReference type="AlphaFoldDB" id="A0A6G0Y970"/>
<keyword evidence="2" id="KW-0479">Metal-binding</keyword>
<evidence type="ECO:0000256" key="4">
    <source>
        <dbReference type="ARBA" id="ARBA00022833"/>
    </source>
</evidence>
<dbReference type="InterPro" id="IPR008906">
    <property type="entry name" value="HATC_C_dom"/>
</dbReference>
<dbReference type="SUPFAM" id="SSF53098">
    <property type="entry name" value="Ribonuclease H-like"/>
    <property type="match status" value="1"/>
</dbReference>
<protein>
    <submittedName>
        <fullName evidence="7">Zinc finger BED domain-containing protein RICESLEEPER 1-like isoform X2</fullName>
    </submittedName>
</protein>
<evidence type="ECO:0000313" key="7">
    <source>
        <dbReference type="EMBL" id="KAF0751313.1"/>
    </source>
</evidence>
<dbReference type="InterPro" id="IPR012337">
    <property type="entry name" value="RNaseH-like_sf"/>
</dbReference>
<feature type="domain" description="HAT C-terminal dimerisation" evidence="6">
    <location>
        <begin position="319"/>
        <end position="383"/>
    </location>
</feature>
<proteinExistence type="predicted"/>
<keyword evidence="3" id="KW-0863">Zinc-finger</keyword>
<dbReference type="OrthoDB" id="6629021at2759"/>
<reference evidence="7 8" key="1">
    <citation type="submission" date="2019-08" db="EMBL/GenBank/DDBJ databases">
        <title>Whole genome of Aphis craccivora.</title>
        <authorList>
            <person name="Voronova N.V."/>
            <person name="Shulinski R.S."/>
            <person name="Bandarenka Y.V."/>
            <person name="Zhorov D.G."/>
            <person name="Warner D."/>
        </authorList>
    </citation>
    <scope>NUCLEOTIDE SEQUENCE [LARGE SCALE GENOMIC DNA]</scope>
    <source>
        <strain evidence="7">180601</strain>
        <tissue evidence="7">Whole Body</tissue>
    </source>
</reference>
<evidence type="ECO:0000259" key="6">
    <source>
        <dbReference type="Pfam" id="PF05699"/>
    </source>
</evidence>
<dbReference type="PANTHER" id="PTHR46481">
    <property type="entry name" value="ZINC FINGER BED DOMAIN-CONTAINING PROTEIN 4"/>
    <property type="match status" value="1"/>
</dbReference>
<dbReference type="GO" id="GO:0008270">
    <property type="term" value="F:zinc ion binding"/>
    <property type="evidence" value="ECO:0007669"/>
    <property type="project" value="UniProtKB-KW"/>
</dbReference>
<evidence type="ECO:0000313" key="8">
    <source>
        <dbReference type="Proteomes" id="UP000478052"/>
    </source>
</evidence>
<accession>A0A6G0Y970</accession>
<name>A0A6G0Y970_APHCR</name>
<dbReference type="InterPro" id="IPR052035">
    <property type="entry name" value="ZnF_BED_domain_contain"/>
</dbReference>